<comment type="caution">
    <text evidence="4">The sequence shown here is derived from an EMBL/GenBank/DDBJ whole genome shotgun (WGS) entry which is preliminary data.</text>
</comment>
<comment type="catalytic activity">
    <reaction evidence="1">
        <text>an acyl phosphate + H2O = a carboxylate + phosphate + H(+)</text>
        <dbReference type="Rhea" id="RHEA:14965"/>
        <dbReference type="ChEBI" id="CHEBI:15377"/>
        <dbReference type="ChEBI" id="CHEBI:15378"/>
        <dbReference type="ChEBI" id="CHEBI:29067"/>
        <dbReference type="ChEBI" id="CHEBI:43474"/>
        <dbReference type="ChEBI" id="CHEBI:59918"/>
        <dbReference type="EC" id="3.6.1.7"/>
    </reaction>
</comment>
<evidence type="ECO:0000256" key="2">
    <source>
        <dbReference type="RuleBase" id="RU004168"/>
    </source>
</evidence>
<dbReference type="EC" id="3.6.1.7" evidence="1"/>
<feature type="active site" evidence="1">
    <location>
        <position position="36"/>
    </location>
</feature>
<accession>A0A2H0B4C1</accession>
<dbReference type="PROSITE" id="PS51160">
    <property type="entry name" value="ACYLPHOSPHATASE_3"/>
    <property type="match status" value="1"/>
</dbReference>
<dbReference type="GO" id="GO:0003998">
    <property type="term" value="F:acylphosphatase activity"/>
    <property type="evidence" value="ECO:0007669"/>
    <property type="project" value="UniProtKB-EC"/>
</dbReference>
<dbReference type="EMBL" id="PCSQ01000029">
    <property type="protein sequence ID" value="PIP52505.1"/>
    <property type="molecule type" value="Genomic_DNA"/>
</dbReference>
<evidence type="ECO:0000313" key="4">
    <source>
        <dbReference type="EMBL" id="PIP52505.1"/>
    </source>
</evidence>
<dbReference type="SUPFAM" id="SSF54975">
    <property type="entry name" value="Acylphosphatase/BLUF domain-like"/>
    <property type="match status" value="1"/>
</dbReference>
<dbReference type="Proteomes" id="UP000231081">
    <property type="component" value="Unassembled WGS sequence"/>
</dbReference>
<evidence type="ECO:0000259" key="3">
    <source>
        <dbReference type="PROSITE" id="PS51160"/>
    </source>
</evidence>
<comment type="similarity">
    <text evidence="2">Belongs to the acylphosphatase family.</text>
</comment>
<proteinExistence type="inferred from homology"/>
<gene>
    <name evidence="4" type="ORF">COX09_01190</name>
</gene>
<feature type="active site" evidence="1">
    <location>
        <position position="18"/>
    </location>
</feature>
<sequence length="40" mass="4571">MKSVKLLIFGQVQGVGFRYWVRGKMRELGVDGDVWNNDDG</sequence>
<feature type="non-terminal residue" evidence="4">
    <location>
        <position position="40"/>
    </location>
</feature>
<dbReference type="Pfam" id="PF00708">
    <property type="entry name" value="Acylphosphatase"/>
    <property type="match status" value="1"/>
</dbReference>
<protein>
    <recommendedName>
        <fullName evidence="1">acylphosphatase</fullName>
        <ecNumber evidence="1">3.6.1.7</ecNumber>
    </recommendedName>
</protein>
<reference evidence="4 5" key="1">
    <citation type="submission" date="2017-09" db="EMBL/GenBank/DDBJ databases">
        <title>Depth-based differentiation of microbial function through sediment-hosted aquifers and enrichment of novel symbionts in the deep terrestrial subsurface.</title>
        <authorList>
            <person name="Probst A.J."/>
            <person name="Ladd B."/>
            <person name="Jarett J.K."/>
            <person name="Geller-Mcgrath D.E."/>
            <person name="Sieber C.M."/>
            <person name="Emerson J.B."/>
            <person name="Anantharaman K."/>
            <person name="Thomas B.C."/>
            <person name="Malmstrom R."/>
            <person name="Stieglmeier M."/>
            <person name="Klingl A."/>
            <person name="Woyke T."/>
            <person name="Ryan C.M."/>
            <person name="Banfield J.F."/>
        </authorList>
    </citation>
    <scope>NUCLEOTIDE SEQUENCE [LARGE SCALE GENOMIC DNA]</scope>
    <source>
        <strain evidence="4">CG23_combo_of_CG06-09_8_20_14_all_47_9</strain>
    </source>
</reference>
<evidence type="ECO:0000313" key="5">
    <source>
        <dbReference type="Proteomes" id="UP000231081"/>
    </source>
</evidence>
<name>A0A2H0B4C1_9BACT</name>
<dbReference type="InterPro" id="IPR017968">
    <property type="entry name" value="Acylphosphatase_CS"/>
</dbReference>
<dbReference type="InterPro" id="IPR001792">
    <property type="entry name" value="Acylphosphatase-like_dom"/>
</dbReference>
<organism evidence="4 5">
    <name type="scientific">Candidatus Beckwithbacteria bacterium CG23_combo_of_CG06-09_8_20_14_all_47_9</name>
    <dbReference type="NCBI Taxonomy" id="1974498"/>
    <lineage>
        <taxon>Bacteria</taxon>
        <taxon>Candidatus Beckwithiibacteriota</taxon>
    </lineage>
</organism>
<feature type="domain" description="Acylphosphatase-like" evidence="3">
    <location>
        <begin position="3"/>
        <end position="40"/>
    </location>
</feature>
<dbReference type="AlphaFoldDB" id="A0A2H0B4C1"/>
<keyword evidence="1 4" id="KW-0378">Hydrolase</keyword>
<evidence type="ECO:0000256" key="1">
    <source>
        <dbReference type="PROSITE-ProRule" id="PRU00520"/>
    </source>
</evidence>
<dbReference type="PROSITE" id="PS00150">
    <property type="entry name" value="ACYLPHOSPHATASE_1"/>
    <property type="match status" value="1"/>
</dbReference>
<dbReference type="Gene3D" id="3.30.70.100">
    <property type="match status" value="1"/>
</dbReference>
<dbReference type="InterPro" id="IPR036046">
    <property type="entry name" value="Acylphosphatase-like_dom_sf"/>
</dbReference>